<sequence>MKPGLLEGLSRQLVPGSLYLDAPQSIDVLMCGFHNSCNPSTLMAALFFLLMADFILGVSPAFVKISPLAINWCITVLEHHQNFQVLIYL</sequence>
<evidence type="ECO:0000313" key="2">
    <source>
        <dbReference type="Proteomes" id="UP001062846"/>
    </source>
</evidence>
<protein>
    <submittedName>
        <fullName evidence="1">Uncharacterized protein</fullName>
    </submittedName>
</protein>
<organism evidence="1 2">
    <name type="scientific">Rhododendron molle</name>
    <name type="common">Chinese azalea</name>
    <name type="synonym">Azalea mollis</name>
    <dbReference type="NCBI Taxonomy" id="49168"/>
    <lineage>
        <taxon>Eukaryota</taxon>
        <taxon>Viridiplantae</taxon>
        <taxon>Streptophyta</taxon>
        <taxon>Embryophyta</taxon>
        <taxon>Tracheophyta</taxon>
        <taxon>Spermatophyta</taxon>
        <taxon>Magnoliopsida</taxon>
        <taxon>eudicotyledons</taxon>
        <taxon>Gunneridae</taxon>
        <taxon>Pentapetalae</taxon>
        <taxon>asterids</taxon>
        <taxon>Ericales</taxon>
        <taxon>Ericaceae</taxon>
        <taxon>Ericoideae</taxon>
        <taxon>Rhodoreae</taxon>
        <taxon>Rhododendron</taxon>
    </lineage>
</organism>
<accession>A0ACC0N230</accession>
<evidence type="ECO:0000313" key="1">
    <source>
        <dbReference type="EMBL" id="KAI8547310.1"/>
    </source>
</evidence>
<dbReference type="Proteomes" id="UP001062846">
    <property type="component" value="Chromosome 7"/>
</dbReference>
<gene>
    <name evidence="1" type="ORF">RHMOL_Rhmol07G0185100</name>
</gene>
<proteinExistence type="predicted"/>
<keyword evidence="2" id="KW-1185">Reference proteome</keyword>
<name>A0ACC0N230_RHOML</name>
<reference evidence="1" key="1">
    <citation type="submission" date="2022-02" db="EMBL/GenBank/DDBJ databases">
        <title>Plant Genome Project.</title>
        <authorList>
            <person name="Zhang R.-G."/>
        </authorList>
    </citation>
    <scope>NUCLEOTIDE SEQUENCE</scope>
    <source>
        <strain evidence="1">AT1</strain>
    </source>
</reference>
<dbReference type="EMBL" id="CM046394">
    <property type="protein sequence ID" value="KAI8547310.1"/>
    <property type="molecule type" value="Genomic_DNA"/>
</dbReference>
<comment type="caution">
    <text evidence="1">The sequence shown here is derived from an EMBL/GenBank/DDBJ whole genome shotgun (WGS) entry which is preliminary data.</text>
</comment>